<dbReference type="Pfam" id="PF24336">
    <property type="entry name" value="DUF7504"/>
    <property type="match status" value="1"/>
</dbReference>
<protein>
    <recommendedName>
        <fullName evidence="2">DUF835 domain-containing protein</fullName>
    </recommendedName>
</protein>
<organism evidence="1">
    <name type="scientific">Halobacterium sp. NMX12-1</name>
    <dbReference type="NCBI Taxonomy" id="3166650"/>
    <lineage>
        <taxon>Archaea</taxon>
        <taxon>Methanobacteriati</taxon>
        <taxon>Methanobacteriota</taxon>
        <taxon>Stenosarchaea group</taxon>
        <taxon>Halobacteria</taxon>
        <taxon>Halobacteriales</taxon>
        <taxon>Halobacteriaceae</taxon>
        <taxon>Halobacterium</taxon>
    </lineage>
</organism>
<name>A0AAU8CG77_9EURY</name>
<dbReference type="KEGG" id="hanx:ABSL23_05280"/>
<accession>A0AAU8CG77</accession>
<proteinExistence type="predicted"/>
<reference evidence="1" key="1">
    <citation type="submission" date="2024-06" db="EMBL/GenBank/DDBJ databases">
        <title>Genome Sequence of an extremely halophilic archaeon isolated from Permian era halite, Salado Formation, Carlsbad, New Mexico: Halobacterium sp. strain NMX12-1.</title>
        <authorList>
            <person name="Sotoa L."/>
            <person name="DasSarma P."/>
            <person name="Anton B.P."/>
            <person name="Vincze T."/>
            <person name="Verma I."/>
            <person name="Eralp B."/>
            <person name="Powers D.W."/>
            <person name="Dozier B.L."/>
            <person name="Roberts R.J."/>
            <person name="DasSarma S."/>
        </authorList>
    </citation>
    <scope>NUCLEOTIDE SEQUENCE</scope>
    <source>
        <strain evidence="1">NMX12-1</strain>
    </source>
</reference>
<gene>
    <name evidence="1" type="ORF">ABSL23_05280</name>
</gene>
<evidence type="ECO:0008006" key="2">
    <source>
        <dbReference type="Google" id="ProtNLM"/>
    </source>
</evidence>
<evidence type="ECO:0000313" key="1">
    <source>
        <dbReference type="EMBL" id="XCF17424.1"/>
    </source>
</evidence>
<dbReference type="InterPro" id="IPR055927">
    <property type="entry name" value="DUF7504"/>
</dbReference>
<dbReference type="AlphaFoldDB" id="A0AAU8CG77"/>
<dbReference type="EMBL" id="CP159204">
    <property type="protein sequence ID" value="XCF17424.1"/>
    <property type="molecule type" value="Genomic_DNA"/>
</dbReference>
<sequence length="181" mass="18346">MRGGGSAGGSTHVLVTGADAVATDADVPPASNVLGITYETAAETWLGEVQSGPERTAVVSVGEHSRAAAAAPAEPTAAASEDLAVATAAVETVPEVADVASVGVLVNDYVSAWDDETTVYVDDFSALLDPTSTETAFRFAHALTSCAAANDARVVAGLDTADRPSYVAATFAELFDDVREV</sequence>